<accession>A0ABS3G8P7</accession>
<sequence>MRNLAMMVVLFLLGMVSNAQTNTITKPDIGQTEYIVNSASGDVNLQASNAIILQPGTHIQSGSFFVAQIVSVASGITVNTQNLPIADFEIVFDGSTIDNLTSGSEQSEVFVDTSPAGGGDVSLLVNVVSTNDRSALNLRINKIQGVYSVEVFQNGQWRALSTEFYNVEGDTVTFTNGRVRYMVPFTLNLVNGVQYDRSVPLEFDLSDLLSAQGASLQITGPNEFLANIPPDVENNKFIWDGTQAQSGLYRFQLTLQQKIFNGQFIIQ</sequence>
<keyword evidence="3" id="KW-1185">Reference proteome</keyword>
<dbReference type="EMBL" id="JAFLNL010000012">
    <property type="protein sequence ID" value="MBO0355792.1"/>
    <property type="molecule type" value="Genomic_DNA"/>
</dbReference>
<name>A0ABS3G8P7_9FLAO</name>
<evidence type="ECO:0000313" key="3">
    <source>
        <dbReference type="Proteomes" id="UP000664044"/>
    </source>
</evidence>
<reference evidence="2 3" key="1">
    <citation type="submission" date="2021-03" db="EMBL/GenBank/DDBJ databases">
        <title>Muricauda lutimaris sp. nov. and Muricauda ruestringensis sp. nov, two marine members of the Flavobacteriaceae isolated from deep sea sediments of Western Pacific.</title>
        <authorList>
            <person name="Zhao S."/>
            <person name="Liu R."/>
        </authorList>
    </citation>
    <scope>NUCLEOTIDE SEQUENCE [LARGE SCALE GENOMIC DNA]</scope>
    <source>
        <strain evidence="2 3">BC31-1-A7</strain>
    </source>
</reference>
<gene>
    <name evidence="2" type="ORF">J0656_17370</name>
</gene>
<dbReference type="RefSeq" id="WP_207036225.1">
    <property type="nucleotide sequence ID" value="NZ_JAFLNL010000012.1"/>
</dbReference>
<protein>
    <submittedName>
        <fullName evidence="2">Uncharacterized protein</fullName>
    </submittedName>
</protein>
<comment type="caution">
    <text evidence="2">The sequence shown here is derived from an EMBL/GenBank/DDBJ whole genome shotgun (WGS) entry which is preliminary data.</text>
</comment>
<dbReference type="Proteomes" id="UP000664044">
    <property type="component" value="Unassembled WGS sequence"/>
</dbReference>
<evidence type="ECO:0000256" key="1">
    <source>
        <dbReference type="SAM" id="SignalP"/>
    </source>
</evidence>
<keyword evidence="1" id="KW-0732">Signal</keyword>
<proteinExistence type="predicted"/>
<evidence type="ECO:0000313" key="2">
    <source>
        <dbReference type="EMBL" id="MBO0355792.1"/>
    </source>
</evidence>
<feature type="chain" id="PRO_5045088274" evidence="1">
    <location>
        <begin position="22"/>
        <end position="267"/>
    </location>
</feature>
<feature type="signal peptide" evidence="1">
    <location>
        <begin position="1"/>
        <end position="21"/>
    </location>
</feature>
<organism evidence="2 3">
    <name type="scientific">Flagellimonas aurea</name>
    <dbReference type="NCBI Taxonomy" id="2915619"/>
    <lineage>
        <taxon>Bacteria</taxon>
        <taxon>Pseudomonadati</taxon>
        <taxon>Bacteroidota</taxon>
        <taxon>Flavobacteriia</taxon>
        <taxon>Flavobacteriales</taxon>
        <taxon>Flavobacteriaceae</taxon>
        <taxon>Flagellimonas</taxon>
    </lineage>
</organism>